<reference evidence="1 2" key="1">
    <citation type="submission" date="2018-03" db="EMBL/GenBank/DDBJ databases">
        <title>Defining the species Micromonospora saelicesensis and Micromonospora noduli under the framework of genomics.</title>
        <authorList>
            <person name="Riesco R."/>
            <person name="Trujillo M.E."/>
        </authorList>
    </citation>
    <scope>NUCLEOTIDE SEQUENCE [LARGE SCALE GENOMIC DNA]</scope>
    <source>
        <strain evidence="1 2">PSN13</strain>
    </source>
</reference>
<sequence>MQVLRHARFSVTMEIYTQVSNKATRDALKRLADSLNH</sequence>
<dbReference type="EMBL" id="PYAG01000039">
    <property type="protein sequence ID" value="RAO27943.1"/>
    <property type="molecule type" value="Genomic_DNA"/>
</dbReference>
<comment type="caution">
    <text evidence="1">The sequence shown here is derived from an EMBL/GenBank/DDBJ whole genome shotgun (WGS) entry which is preliminary data.</text>
</comment>
<name>A0A328NJF1_9ACTN</name>
<dbReference type="AlphaFoldDB" id="A0A328NJF1"/>
<accession>A0A328NJF1</accession>
<organism evidence="1 2">
    <name type="scientific">Micromonospora saelicesensis</name>
    <dbReference type="NCBI Taxonomy" id="285676"/>
    <lineage>
        <taxon>Bacteria</taxon>
        <taxon>Bacillati</taxon>
        <taxon>Actinomycetota</taxon>
        <taxon>Actinomycetes</taxon>
        <taxon>Micromonosporales</taxon>
        <taxon>Micromonosporaceae</taxon>
        <taxon>Micromonospora</taxon>
    </lineage>
</organism>
<gene>
    <name evidence="1" type="ORF">PSN13_05831</name>
</gene>
<dbReference type="Proteomes" id="UP000249419">
    <property type="component" value="Unassembled WGS sequence"/>
</dbReference>
<proteinExistence type="predicted"/>
<evidence type="ECO:0000313" key="1">
    <source>
        <dbReference type="EMBL" id="RAO27943.1"/>
    </source>
</evidence>
<evidence type="ECO:0000313" key="2">
    <source>
        <dbReference type="Proteomes" id="UP000249419"/>
    </source>
</evidence>
<protein>
    <submittedName>
        <fullName evidence="1">Uncharacterized protein</fullName>
    </submittedName>
</protein>